<keyword evidence="6 9" id="KW-0175">Coiled coil</keyword>
<feature type="compositionally biased region" description="Polar residues" evidence="10">
    <location>
        <begin position="126"/>
        <end position="136"/>
    </location>
</feature>
<feature type="compositionally biased region" description="Basic and acidic residues" evidence="10">
    <location>
        <begin position="463"/>
        <end position="487"/>
    </location>
</feature>
<dbReference type="OMA" id="ENECACM"/>
<evidence type="ECO:0000313" key="14">
    <source>
        <dbReference type="Proteomes" id="UP000016923"/>
    </source>
</evidence>
<name>S3CAF8_OPHP1</name>
<feature type="compositionally biased region" description="Basic and acidic residues" evidence="10">
    <location>
        <begin position="228"/>
        <end position="243"/>
    </location>
</feature>
<evidence type="ECO:0000256" key="8">
    <source>
        <dbReference type="ARBA" id="ARBA00023328"/>
    </source>
</evidence>
<feature type="compositionally biased region" description="Polar residues" evidence="10">
    <location>
        <begin position="385"/>
        <end position="395"/>
    </location>
</feature>
<keyword evidence="8" id="KW-0137">Centromere</keyword>
<feature type="compositionally biased region" description="Low complexity" evidence="10">
    <location>
        <begin position="280"/>
        <end position="304"/>
    </location>
</feature>
<feature type="compositionally biased region" description="Polar residues" evidence="10">
    <location>
        <begin position="326"/>
        <end position="342"/>
    </location>
</feature>
<evidence type="ECO:0000256" key="1">
    <source>
        <dbReference type="ARBA" id="ARBA00004584"/>
    </source>
</evidence>
<sequence length="762" mass="82429">MARLNEPPAPVDNFDILRRKFLRQNRDIARVNSNQSLRIRGLENECARLLSENLDLRGQVLRLEKEIEDDKSQRVAGHALQIKEKMEAQLVELGALLAGFGLEPPTKRQSPVTVRRTNKPVRLSLSIESTPPQRQRPSPLSASEAESLAAQEGRLPPIYETKTFPRRTLGQDEILALQADDNKAAGSPGLGPPPVSRMLRDEMKKTNEASSKPPIGIFDKAAPTSKAKATDDSKPPAKSRPAEVEQAAKAQSVAVTATSQSLVSEKKAIASKTPAPPSAPVVSTAPMPTTTTTTVLSVSASAKSSGKRKFAVNDENAALRGLKAGNESNKPQPTTQKNQTDKTAPIRELKNPRSIRSQVSNRKEAEEDPIGAKEAAPIRQPLAAKSTNKDISTPRKQALNGKEKPKDNNNNAPSAGKPTEATGRMRNRTKMTVAADISGSSLLETVDIHLDNDKASRTALSEVQRERKQSTKPDIVHLDLDEAHLDEPEMDVASPSTPPPPSSTTLSSQRMVVIRNEGRDTPPPADISSQGEVSRPSRRSRTSVSYAEPNLRDKMRRPTKELFDAVAGEGKYVQRHSLQPPNSQDQDEDNGEHMAQPSSDKTESSDSANSHQQMANASPAAETAQRHTPTDQDPYEFTVSSSSSPQEADEESELLAGKNKTASSSKKGNAKSSSKGSRRASSVSAPQGDDASGADRHTRPSASRKRASMVAIKRGSLLDSDEEDQADSSYEPSAAESNDAHDAEGRAASTRERISRRRSMML</sequence>
<feature type="compositionally biased region" description="Low complexity" evidence="10">
    <location>
        <begin position="656"/>
        <end position="685"/>
    </location>
</feature>
<feature type="compositionally biased region" description="Polar residues" evidence="10">
    <location>
        <begin position="605"/>
        <end position="616"/>
    </location>
</feature>
<accession>S3CAF8</accession>
<proteinExistence type="inferred from homology"/>
<feature type="compositionally biased region" description="Basic and acidic residues" evidence="10">
    <location>
        <begin position="550"/>
        <end position="563"/>
    </location>
</feature>
<protein>
    <submittedName>
        <fullName evidence="13">Shugoshin family protein</fullName>
    </submittedName>
</protein>
<dbReference type="InterPro" id="IPR011515">
    <property type="entry name" value="Shugoshin_C"/>
</dbReference>
<dbReference type="EMBL" id="KE148170">
    <property type="protein sequence ID" value="EPE03193.1"/>
    <property type="molecule type" value="Genomic_DNA"/>
</dbReference>
<feature type="region of interest" description="Disordered" evidence="10">
    <location>
        <begin position="102"/>
        <end position="160"/>
    </location>
</feature>
<evidence type="ECO:0000256" key="2">
    <source>
        <dbReference type="ARBA" id="ARBA00010845"/>
    </source>
</evidence>
<feature type="domain" description="Shugoshin N-terminal coiled-coil" evidence="12">
    <location>
        <begin position="17"/>
        <end position="61"/>
    </location>
</feature>
<dbReference type="HOGENOM" id="CLU_013723_1_1_1"/>
<evidence type="ECO:0000256" key="4">
    <source>
        <dbReference type="ARBA" id="ARBA00022618"/>
    </source>
</evidence>
<dbReference type="STRING" id="1262450.S3CAF8"/>
<keyword evidence="7" id="KW-0131">Cell cycle</keyword>
<keyword evidence="5" id="KW-0159">Chromosome partition</keyword>
<evidence type="ECO:0000313" key="13">
    <source>
        <dbReference type="EMBL" id="EPE03193.1"/>
    </source>
</evidence>
<comment type="similarity">
    <text evidence="2">Belongs to the shugoshin family.</text>
</comment>
<feature type="domain" description="Shugoshin C-terminal" evidence="11">
    <location>
        <begin position="534"/>
        <end position="557"/>
    </location>
</feature>
<dbReference type="AlphaFoldDB" id="S3CAF8"/>
<dbReference type="OrthoDB" id="5394106at2759"/>
<dbReference type="GO" id="GO:0045132">
    <property type="term" value="P:meiotic chromosome segregation"/>
    <property type="evidence" value="ECO:0007669"/>
    <property type="project" value="InterPro"/>
</dbReference>
<dbReference type="GO" id="GO:0000779">
    <property type="term" value="C:condensed chromosome, centromeric region"/>
    <property type="evidence" value="ECO:0007669"/>
    <property type="project" value="UniProtKB-ARBA"/>
</dbReference>
<keyword evidence="4" id="KW-0132">Cell division</keyword>
<dbReference type="GO" id="GO:0051301">
    <property type="term" value="P:cell division"/>
    <property type="evidence" value="ECO:0007669"/>
    <property type="project" value="UniProtKB-KW"/>
</dbReference>
<dbReference type="Proteomes" id="UP000016923">
    <property type="component" value="Unassembled WGS sequence"/>
</dbReference>
<evidence type="ECO:0000256" key="5">
    <source>
        <dbReference type="ARBA" id="ARBA00022829"/>
    </source>
</evidence>
<feature type="compositionally biased region" description="Polar residues" evidence="10">
    <location>
        <begin position="253"/>
        <end position="263"/>
    </location>
</feature>
<organism evidence="13 14">
    <name type="scientific">Ophiostoma piceae (strain UAMH 11346)</name>
    <name type="common">Sap stain fungus</name>
    <dbReference type="NCBI Taxonomy" id="1262450"/>
    <lineage>
        <taxon>Eukaryota</taxon>
        <taxon>Fungi</taxon>
        <taxon>Dikarya</taxon>
        <taxon>Ascomycota</taxon>
        <taxon>Pezizomycotina</taxon>
        <taxon>Sordariomycetes</taxon>
        <taxon>Sordariomycetidae</taxon>
        <taxon>Ophiostomatales</taxon>
        <taxon>Ophiostomataceae</taxon>
        <taxon>Ophiostoma</taxon>
    </lineage>
</organism>
<feature type="region of interest" description="Disordered" evidence="10">
    <location>
        <begin position="179"/>
        <end position="198"/>
    </location>
</feature>
<evidence type="ECO:0000256" key="9">
    <source>
        <dbReference type="SAM" id="Coils"/>
    </source>
</evidence>
<dbReference type="Pfam" id="PF07557">
    <property type="entry name" value="Shugoshin_C"/>
    <property type="match status" value="1"/>
</dbReference>
<keyword evidence="14" id="KW-1185">Reference proteome</keyword>
<evidence type="ECO:0000259" key="11">
    <source>
        <dbReference type="Pfam" id="PF07557"/>
    </source>
</evidence>
<gene>
    <name evidence="13" type="ORF">F503_01529</name>
</gene>
<dbReference type="VEuPathDB" id="FungiDB:F503_01529"/>
<evidence type="ECO:0000256" key="7">
    <source>
        <dbReference type="ARBA" id="ARBA00023306"/>
    </source>
</evidence>
<dbReference type="GO" id="GO:0005634">
    <property type="term" value="C:nucleus"/>
    <property type="evidence" value="ECO:0007669"/>
    <property type="project" value="InterPro"/>
</dbReference>
<evidence type="ECO:0000259" key="12">
    <source>
        <dbReference type="Pfam" id="PF07558"/>
    </source>
</evidence>
<feature type="compositionally biased region" description="Basic and acidic residues" evidence="10">
    <location>
        <begin position="738"/>
        <end position="753"/>
    </location>
</feature>
<dbReference type="Pfam" id="PF07558">
    <property type="entry name" value="Shugoshin_N"/>
    <property type="match status" value="1"/>
</dbReference>
<dbReference type="eggNOG" id="ENOG502SFX7">
    <property type="taxonomic scope" value="Eukaryota"/>
</dbReference>
<feature type="region of interest" description="Disordered" evidence="10">
    <location>
        <begin position="203"/>
        <end position="427"/>
    </location>
</feature>
<feature type="region of interest" description="Disordered" evidence="10">
    <location>
        <begin position="459"/>
        <end position="762"/>
    </location>
</feature>
<reference evidence="13 14" key="1">
    <citation type="journal article" date="2013" name="BMC Genomics">
        <title>The genome and transcriptome of the pine saprophyte Ophiostoma piceae, and a comparison with the bark beetle-associated pine pathogen Grosmannia clavigera.</title>
        <authorList>
            <person name="Haridas S."/>
            <person name="Wang Y."/>
            <person name="Lim L."/>
            <person name="Massoumi Alamouti S."/>
            <person name="Jackman S."/>
            <person name="Docking R."/>
            <person name="Robertson G."/>
            <person name="Birol I."/>
            <person name="Bohlmann J."/>
            <person name="Breuil C."/>
        </authorList>
    </citation>
    <scope>NUCLEOTIDE SEQUENCE [LARGE SCALE GENOMIC DNA]</scope>
    <source>
        <strain evidence="13 14">UAMH 11346</strain>
    </source>
</reference>
<comment type="subcellular location">
    <subcellularLocation>
        <location evidence="1">Chromosome</location>
        <location evidence="1">Centromere</location>
    </subcellularLocation>
</comment>
<dbReference type="InterPro" id="IPR011516">
    <property type="entry name" value="Shugoshin_N"/>
</dbReference>
<feature type="coiled-coil region" evidence="9">
    <location>
        <begin position="32"/>
        <end position="73"/>
    </location>
</feature>
<keyword evidence="3" id="KW-0158">Chromosome</keyword>
<evidence type="ECO:0000256" key="10">
    <source>
        <dbReference type="SAM" id="MobiDB-lite"/>
    </source>
</evidence>
<evidence type="ECO:0000256" key="6">
    <source>
        <dbReference type="ARBA" id="ARBA00023054"/>
    </source>
</evidence>
<feature type="compositionally biased region" description="Low complexity" evidence="10">
    <location>
        <begin position="137"/>
        <end position="150"/>
    </location>
</feature>
<evidence type="ECO:0000256" key="3">
    <source>
        <dbReference type="ARBA" id="ARBA00022454"/>
    </source>
</evidence>